<accession>A0A230TSE9</accession>
<dbReference type="SMR" id="A0A230TSE9"/>
<dbReference type="EMBL" id="ULCI01000028">
    <property type="protein sequence ID" value="SYR47634.1"/>
    <property type="molecule type" value="Genomic_DNA"/>
</dbReference>
<organism evidence="5 11">
    <name type="scientific">Klebsiella pneumoniae</name>
    <dbReference type="NCBI Taxonomy" id="573"/>
    <lineage>
        <taxon>Bacteria</taxon>
        <taxon>Pseudomonadati</taxon>
        <taxon>Pseudomonadota</taxon>
        <taxon>Gammaproteobacteria</taxon>
        <taxon>Enterobacterales</taxon>
        <taxon>Enterobacteriaceae</taxon>
        <taxon>Klebsiella/Raoultella group</taxon>
        <taxon>Klebsiella</taxon>
        <taxon>Klebsiella pneumoniae complex</taxon>
    </lineage>
</organism>
<proteinExistence type="predicted"/>
<reference evidence="1" key="5">
    <citation type="submission" date="2023-07" db="EMBL/GenBank/DDBJ databases">
        <authorList>
            <person name="Peng Z."/>
        </authorList>
    </citation>
    <scope>NUCLEOTIDE SEQUENCE</scope>
    <source>
        <strain evidence="1">KP219</strain>
    </source>
</reference>
<evidence type="ECO:0000313" key="12">
    <source>
        <dbReference type="Proteomes" id="UP000322977"/>
    </source>
</evidence>
<reference evidence="10 11" key="3">
    <citation type="submission" date="2018-08" db="EMBL/GenBank/DDBJ databases">
        <authorList>
            <consortium name="Pathogen Informatics"/>
        </authorList>
    </citation>
    <scope>NUCLEOTIDE SEQUENCE [LARGE SCALE GENOMIC DNA]</scope>
    <source>
        <strain evidence="5 11">EuSCAPE_AT029</strain>
        <strain evidence="6 10">EuSCAPE_HU047</strain>
    </source>
</reference>
<evidence type="ECO:0000313" key="2">
    <source>
        <dbReference type="EMBL" id="OVF70386.1"/>
    </source>
</evidence>
<reference evidence="2 8" key="1">
    <citation type="submission" date="2017-03" db="EMBL/GenBank/DDBJ databases">
        <authorList>
            <person name="Fouts D."/>
            <person name="Stalin M.J."/>
            <person name="Chen L."/>
            <person name="Wright M."/>
            <person name="Sutton G."/>
            <person name="Nguyen K."/>
            <person name="Vanduin D."/>
            <person name="Rojas L."/>
            <person name="Hujer A."/>
            <person name="Hujer K."/>
            <person name="Bonomo R."/>
            <person name="Kreiswirth B."/>
            <person name="Adams M."/>
        </authorList>
    </citation>
    <scope>NUCLEOTIDE SEQUENCE [LARGE SCALE GENOMIC DNA]</scope>
    <source>
        <strain evidence="2 8">39383</strain>
    </source>
</reference>
<evidence type="ECO:0000313" key="7">
    <source>
        <dbReference type="EMBL" id="TYL72579.1"/>
    </source>
</evidence>
<evidence type="ECO:0000313" key="3">
    <source>
        <dbReference type="EMBL" id="OVF70419.1"/>
    </source>
</evidence>
<dbReference type="Proteomes" id="UP000255239">
    <property type="component" value="Unassembled WGS sequence"/>
</dbReference>
<evidence type="ECO:0000313" key="9">
    <source>
        <dbReference type="Proteomes" id="UP000255239"/>
    </source>
</evidence>
<dbReference type="AlphaFoldDB" id="A0A230TSE9"/>
<evidence type="ECO:0000313" key="11">
    <source>
        <dbReference type="Proteomes" id="UP000259975"/>
    </source>
</evidence>
<dbReference type="EMBL" id="NDBK01000071">
    <property type="protein sequence ID" value="OVF70386.1"/>
    <property type="molecule type" value="Genomic_DNA"/>
</dbReference>
<evidence type="ECO:0000313" key="1">
    <source>
        <dbReference type="EMBL" id="MDP0970617.1"/>
    </source>
</evidence>
<dbReference type="EMBL" id="VSSY01000041">
    <property type="protein sequence ID" value="TYL72579.1"/>
    <property type="molecule type" value="Genomic_DNA"/>
</dbReference>
<dbReference type="EMBL" id="JAUUIA010000036">
    <property type="protein sequence ID" value="MDP0970617.1"/>
    <property type="molecule type" value="Genomic_DNA"/>
</dbReference>
<dbReference type="EMBL" id="UGMG01000005">
    <property type="protein sequence ID" value="STX11948.1"/>
    <property type="molecule type" value="Genomic_DNA"/>
</dbReference>
<evidence type="ECO:0000313" key="6">
    <source>
        <dbReference type="EMBL" id="SYR47634.1"/>
    </source>
</evidence>
<reference evidence="7 12" key="4">
    <citation type="submission" date="2019-08" db="EMBL/GenBank/DDBJ databases">
        <title>Phenotypic and genetic characterization of extended-spectrum b-lactamase-producing hypermucoviscous Klebsiella pneumoniae from Chile.</title>
        <authorList>
            <person name="Morales-Leon F."/>
            <person name="Caro C."/>
            <person name="Opazo-Capurro A."/>
            <person name="Lincopan N."/>
            <person name="Dominguez-Yevenes M."/>
            <person name="Lima C."/>
            <person name="Bello-Toledo H."/>
            <person name="Gonzalez-Rocha G."/>
        </authorList>
    </citation>
    <scope>NUCLEOTIDE SEQUENCE [LARGE SCALE GENOMIC DNA]</scope>
    <source>
        <strain evidence="7 12">UCO-494</strain>
    </source>
</reference>
<sequence>MDKSALLLEKLRQRTQSSLASGGDGFVFASMLVFDVGLNARTIRQMLDVAVRNGTLEKRERGIGRAHKYRTNLQI</sequence>
<evidence type="ECO:0000313" key="4">
    <source>
        <dbReference type="EMBL" id="STX11948.1"/>
    </source>
</evidence>
<dbReference type="RefSeq" id="WP_023339395.1">
    <property type="nucleotide sequence ID" value="NZ_AP023151.1"/>
</dbReference>
<dbReference type="Proteomes" id="UP000259975">
    <property type="component" value="Unassembled WGS sequence"/>
</dbReference>
<dbReference type="Proteomes" id="UP000258253">
    <property type="component" value="Unassembled WGS sequence"/>
</dbReference>
<dbReference type="Proteomes" id="UP000196447">
    <property type="component" value="Unassembled WGS sequence"/>
</dbReference>
<protein>
    <submittedName>
        <fullName evidence="5">Uncharacterized protein</fullName>
    </submittedName>
</protein>
<dbReference type="EMBL" id="UKGE01000027">
    <property type="protein sequence ID" value="SXN33750.1"/>
    <property type="molecule type" value="Genomic_DNA"/>
</dbReference>
<dbReference type="EMBL" id="NDBK01000071">
    <property type="protein sequence ID" value="OVF70419.1"/>
    <property type="molecule type" value="Genomic_DNA"/>
</dbReference>
<evidence type="ECO:0000313" key="5">
    <source>
        <dbReference type="EMBL" id="SXN33750.1"/>
    </source>
</evidence>
<gene>
    <name evidence="2" type="ORF">B5L96_15495</name>
    <name evidence="3" type="ORF">B5L96_15670</name>
    <name evidence="7" type="ORF">FXN67_26430</name>
    <name evidence="4" type="ORF">NCTC11679_06411</name>
    <name evidence="1" type="ORF">Q6294_26745</name>
    <name evidence="5" type="ORF">SAMEA3499901_04806</name>
    <name evidence="6" type="ORF">SAMEA3538828_04848</name>
</gene>
<evidence type="ECO:0000313" key="8">
    <source>
        <dbReference type="Proteomes" id="UP000196447"/>
    </source>
</evidence>
<dbReference type="Proteomes" id="UP001244490">
    <property type="component" value="Unassembled WGS sequence"/>
</dbReference>
<name>A0A230TSE9_KLEPN</name>
<evidence type="ECO:0000313" key="10">
    <source>
        <dbReference type="Proteomes" id="UP000258253"/>
    </source>
</evidence>
<reference evidence="4 9" key="2">
    <citation type="submission" date="2018-06" db="EMBL/GenBank/DDBJ databases">
        <authorList>
            <consortium name="Pathogen Informatics"/>
            <person name="Doyle S."/>
        </authorList>
    </citation>
    <scope>NUCLEOTIDE SEQUENCE [LARGE SCALE GENOMIC DNA]</scope>
    <source>
        <strain evidence="4 9">NCTC11679</strain>
    </source>
</reference>
<dbReference type="Proteomes" id="UP000322977">
    <property type="component" value="Unassembled WGS sequence"/>
</dbReference>